<dbReference type="GO" id="GO:0016746">
    <property type="term" value="F:acyltransferase activity"/>
    <property type="evidence" value="ECO:0007669"/>
    <property type="project" value="UniProtKB-KW"/>
</dbReference>
<evidence type="ECO:0000313" key="4">
    <source>
        <dbReference type="Proteomes" id="UP000199309"/>
    </source>
</evidence>
<dbReference type="InterPro" id="IPR011004">
    <property type="entry name" value="Trimer_LpxA-like_sf"/>
</dbReference>
<keyword evidence="3" id="KW-0808">Transferase</keyword>
<keyword evidence="3" id="KW-0012">Acyltransferase</keyword>
<feature type="site" description="Increases basicity of active site His" evidence="1">
    <location>
        <position position="142"/>
    </location>
</feature>
<gene>
    <name evidence="3" type="ORF">SAMN05660299_01523</name>
</gene>
<dbReference type="InterPro" id="IPR020019">
    <property type="entry name" value="AcTrfase_PglD-like"/>
</dbReference>
<dbReference type="Proteomes" id="UP000199309">
    <property type="component" value="Unassembled WGS sequence"/>
</dbReference>
<sequence>MKRLLIIGTGGFAREVYWHAQNSIGYGTEFEIKGFLEGTLPVAPEKYSLLPAKVYENVINYEVKKDDVFVIALANSQVKNEIANIITEKGGHFINLIHKTALVAPNAILGEDLILCPYTFITCDTTVGNHIILNIYSSIGHDSIVGDYTSIMCYVGIAGNVKVGTCNFWGDGSIAIPGSRIGDNVTVGAGAVILKKIEDNQTVVGIPAREVHKNKVV</sequence>
<dbReference type="NCBIfam" id="TIGR03570">
    <property type="entry name" value="NeuD_NnaD"/>
    <property type="match status" value="1"/>
</dbReference>
<dbReference type="SUPFAM" id="SSF51161">
    <property type="entry name" value="Trimeric LpxA-like enzymes"/>
    <property type="match status" value="1"/>
</dbReference>
<dbReference type="PANTHER" id="PTHR43300:SF7">
    <property type="entry name" value="UDP-N-ACETYLBACILLOSAMINE N-ACETYLTRANSFERASE"/>
    <property type="match status" value="1"/>
</dbReference>
<dbReference type="AlphaFoldDB" id="A0A1G9W1D0"/>
<proteinExistence type="predicted"/>
<feature type="active site" description="Proton acceptor" evidence="1">
    <location>
        <position position="141"/>
    </location>
</feature>
<dbReference type="InterPro" id="IPR041561">
    <property type="entry name" value="PglD_N"/>
</dbReference>
<evidence type="ECO:0000259" key="2">
    <source>
        <dbReference type="Pfam" id="PF17836"/>
    </source>
</evidence>
<reference evidence="3 4" key="1">
    <citation type="submission" date="2016-10" db="EMBL/GenBank/DDBJ databases">
        <authorList>
            <person name="de Groot N.N."/>
        </authorList>
    </citation>
    <scope>NUCLEOTIDE SEQUENCE [LARGE SCALE GENOMIC DNA]</scope>
    <source>
        <strain evidence="3 4">DSM 16981</strain>
    </source>
</reference>
<dbReference type="OrthoDB" id="9794407at2"/>
<name>A0A1G9W1D0_9FIRM</name>
<evidence type="ECO:0000313" key="3">
    <source>
        <dbReference type="EMBL" id="SDM77966.1"/>
    </source>
</evidence>
<accession>A0A1G9W1D0</accession>
<keyword evidence="4" id="KW-1185">Reference proteome</keyword>
<dbReference type="RefSeq" id="WP_091650136.1">
    <property type="nucleotide sequence ID" value="NZ_FNHQ01000013.1"/>
</dbReference>
<dbReference type="CDD" id="cd03360">
    <property type="entry name" value="LbH_AT_putative"/>
    <property type="match status" value="1"/>
</dbReference>
<dbReference type="EMBL" id="FNHQ01000013">
    <property type="protein sequence ID" value="SDM77966.1"/>
    <property type="molecule type" value="Genomic_DNA"/>
</dbReference>
<dbReference type="STRING" id="349095.SAMN05660299_01523"/>
<dbReference type="PANTHER" id="PTHR43300">
    <property type="entry name" value="ACETYLTRANSFERASE"/>
    <property type="match status" value="1"/>
</dbReference>
<dbReference type="Gene3D" id="3.40.50.20">
    <property type="match status" value="1"/>
</dbReference>
<evidence type="ECO:0000256" key="1">
    <source>
        <dbReference type="PIRSR" id="PIRSR620019-1"/>
    </source>
</evidence>
<protein>
    <submittedName>
        <fullName evidence="3">Sugar O-acyltransferase, sialic acid O-acetyltransferase NeuD family</fullName>
    </submittedName>
</protein>
<dbReference type="Pfam" id="PF17836">
    <property type="entry name" value="PglD_N"/>
    <property type="match status" value="1"/>
</dbReference>
<organism evidence="3 4">
    <name type="scientific">Megasphaera paucivorans</name>
    <dbReference type="NCBI Taxonomy" id="349095"/>
    <lineage>
        <taxon>Bacteria</taxon>
        <taxon>Bacillati</taxon>
        <taxon>Bacillota</taxon>
        <taxon>Negativicutes</taxon>
        <taxon>Veillonellales</taxon>
        <taxon>Veillonellaceae</taxon>
        <taxon>Megasphaera</taxon>
    </lineage>
</organism>
<feature type="domain" description="PglD N-terminal" evidence="2">
    <location>
        <begin position="3"/>
        <end position="84"/>
    </location>
</feature>
<dbReference type="InterPro" id="IPR050179">
    <property type="entry name" value="Trans_hexapeptide_repeat"/>
</dbReference>
<dbReference type="Gene3D" id="2.160.10.10">
    <property type="entry name" value="Hexapeptide repeat proteins"/>
    <property type="match status" value="1"/>
</dbReference>